<gene>
    <name evidence="2" type="ORF">CRECT_2029</name>
</gene>
<organism evidence="2 3">
    <name type="scientific">Campylobacter rectus</name>
    <name type="common">Wolinella recta</name>
    <dbReference type="NCBI Taxonomy" id="203"/>
    <lineage>
        <taxon>Bacteria</taxon>
        <taxon>Pseudomonadati</taxon>
        <taxon>Campylobacterota</taxon>
        <taxon>Epsilonproteobacteria</taxon>
        <taxon>Campylobacterales</taxon>
        <taxon>Campylobacteraceae</taxon>
        <taxon>Campylobacter</taxon>
    </lineage>
</organism>
<reference evidence="2 3" key="1">
    <citation type="submission" date="2016-07" db="EMBL/GenBank/DDBJ databases">
        <title>Comparative genomics of the Campylobacter concisus group.</title>
        <authorList>
            <person name="Miller W.G."/>
            <person name="Yee E."/>
            <person name="Chapman M.H."/>
            <person name="Huynh S."/>
            <person name="Bono J.L."/>
            <person name="On S.L.W."/>
            <person name="StLeger J."/>
            <person name="Foster G."/>
            <person name="Parker C.T."/>
        </authorList>
    </citation>
    <scope>NUCLEOTIDE SEQUENCE [LARGE SCALE GENOMIC DNA]</scope>
    <source>
        <strain evidence="2 3">ATCC 33238</strain>
    </source>
</reference>
<protein>
    <submittedName>
        <fullName evidence="2">Putative membrane protein</fullName>
    </submittedName>
</protein>
<proteinExistence type="predicted"/>
<evidence type="ECO:0000313" key="3">
    <source>
        <dbReference type="Proteomes" id="UP000502377"/>
    </source>
</evidence>
<sequence length="129" mass="14963">MNFYFFDAKDLRRVGRFLAIFISFVIGIGVSVLCVHFLEDDSYSLLFIVVIPLVYFGLKFYSKCPNCKKSFCTRKIGQETLREELAKGTKKVDNRTVSTTFRIKDIEIYTKCAKCGFENFYTVTKKTEV</sequence>
<keyword evidence="1" id="KW-1133">Transmembrane helix</keyword>
<dbReference type="KEGG" id="crx:CRECT_2029"/>
<dbReference type="AlphaFoldDB" id="A0A6G5QPF0"/>
<evidence type="ECO:0000313" key="2">
    <source>
        <dbReference type="EMBL" id="QCD47633.1"/>
    </source>
</evidence>
<feature type="transmembrane region" description="Helical" evidence="1">
    <location>
        <begin position="44"/>
        <end position="61"/>
    </location>
</feature>
<dbReference type="Proteomes" id="UP000502377">
    <property type="component" value="Chromosome"/>
</dbReference>
<name>A0A6G5QPF0_CAMRE</name>
<dbReference type="RefSeq" id="WP_002943634.1">
    <property type="nucleotide sequence ID" value="NZ_CP012543.1"/>
</dbReference>
<keyword evidence="1" id="KW-0812">Transmembrane</keyword>
<accession>A0A6G5QPF0</accession>
<keyword evidence="1" id="KW-0472">Membrane</keyword>
<evidence type="ECO:0000256" key="1">
    <source>
        <dbReference type="SAM" id="Phobius"/>
    </source>
</evidence>
<feature type="transmembrane region" description="Helical" evidence="1">
    <location>
        <begin position="17"/>
        <end position="38"/>
    </location>
</feature>
<dbReference type="EMBL" id="CP012543">
    <property type="protein sequence ID" value="QCD47633.1"/>
    <property type="molecule type" value="Genomic_DNA"/>
</dbReference>